<dbReference type="RefSeq" id="WP_079603383.1">
    <property type="nucleotide sequence ID" value="NZ_LT670817.1"/>
</dbReference>
<name>A0A1M5SHV6_9BRAD</name>
<accession>A0A1M5SHV6</accession>
<reference evidence="1 2" key="1">
    <citation type="submission" date="2016-11" db="EMBL/GenBank/DDBJ databases">
        <authorList>
            <person name="Jaros S."/>
            <person name="Januszkiewicz K."/>
            <person name="Wedrychowicz H."/>
        </authorList>
    </citation>
    <scope>NUCLEOTIDE SEQUENCE [LARGE SCALE GENOMIC DNA]</scope>
    <source>
        <strain evidence="1 2">GAS138</strain>
    </source>
</reference>
<sequence length="134" mass="15154">MPETKEGIEAFLRESATPNGYKYTLVMVSATKRMLAQKIPAEFRLKYLEHLDRMTDRDSRWLTAEMIAAVEPACDKAYEIMHEAQKLPDGKFLDVYAQNFSTFALLNPSLVAALKMSPTYRGRAEHTPQEAAPA</sequence>
<dbReference type="OrthoDB" id="9928252at2"/>
<proteinExistence type="predicted"/>
<evidence type="ECO:0000313" key="2">
    <source>
        <dbReference type="Proteomes" id="UP000189796"/>
    </source>
</evidence>
<gene>
    <name evidence="1" type="ORF">SAMN05443248_4613</name>
</gene>
<evidence type="ECO:0000313" key="1">
    <source>
        <dbReference type="EMBL" id="SHH38045.1"/>
    </source>
</evidence>
<dbReference type="EMBL" id="LT670817">
    <property type="protein sequence ID" value="SHH38045.1"/>
    <property type="molecule type" value="Genomic_DNA"/>
</dbReference>
<dbReference type="Proteomes" id="UP000189796">
    <property type="component" value="Chromosome I"/>
</dbReference>
<protein>
    <submittedName>
        <fullName evidence="1">Uncharacterized protein</fullName>
    </submittedName>
</protein>
<dbReference type="AlphaFoldDB" id="A0A1M5SHV6"/>
<organism evidence="1 2">
    <name type="scientific">Bradyrhizobium erythrophlei</name>
    <dbReference type="NCBI Taxonomy" id="1437360"/>
    <lineage>
        <taxon>Bacteria</taxon>
        <taxon>Pseudomonadati</taxon>
        <taxon>Pseudomonadota</taxon>
        <taxon>Alphaproteobacteria</taxon>
        <taxon>Hyphomicrobiales</taxon>
        <taxon>Nitrobacteraceae</taxon>
        <taxon>Bradyrhizobium</taxon>
    </lineage>
</organism>